<evidence type="ECO:0000313" key="1">
    <source>
        <dbReference type="EnsemblMetazoa" id="ASTEI06870-PA"/>
    </source>
</evidence>
<dbReference type="GO" id="GO:0005938">
    <property type="term" value="C:cell cortex"/>
    <property type="evidence" value="ECO:0007669"/>
    <property type="project" value="TreeGrafter"/>
</dbReference>
<dbReference type="Proteomes" id="UP000076408">
    <property type="component" value="Unassembled WGS sequence"/>
</dbReference>
<evidence type="ECO:0000313" key="2">
    <source>
        <dbReference type="Proteomes" id="UP000076408"/>
    </source>
</evidence>
<dbReference type="AlphaFoldDB" id="A0A182YEI4"/>
<reference evidence="2" key="1">
    <citation type="journal article" date="2014" name="Genome Biol.">
        <title>Genome analysis of a major urban malaria vector mosquito, Anopheles stephensi.</title>
        <authorList>
            <person name="Jiang X."/>
            <person name="Peery A."/>
            <person name="Hall A.B."/>
            <person name="Sharma A."/>
            <person name="Chen X.G."/>
            <person name="Waterhouse R.M."/>
            <person name="Komissarov A."/>
            <person name="Riehle M.M."/>
            <person name="Shouche Y."/>
            <person name="Sharakhova M.V."/>
            <person name="Lawson D."/>
            <person name="Pakpour N."/>
            <person name="Arensburger P."/>
            <person name="Davidson V.L."/>
            <person name="Eiglmeier K."/>
            <person name="Emrich S."/>
            <person name="George P."/>
            <person name="Kennedy R.C."/>
            <person name="Mane S.P."/>
            <person name="Maslen G."/>
            <person name="Oringanje C."/>
            <person name="Qi Y."/>
            <person name="Settlage R."/>
            <person name="Tojo M."/>
            <person name="Tubio J.M."/>
            <person name="Unger M.F."/>
            <person name="Wang B."/>
            <person name="Vernick K.D."/>
            <person name="Ribeiro J.M."/>
            <person name="James A.A."/>
            <person name="Michel K."/>
            <person name="Riehle M.A."/>
            <person name="Luckhart S."/>
            <person name="Sharakhov I.V."/>
            <person name="Tu Z."/>
        </authorList>
    </citation>
    <scope>NUCLEOTIDE SEQUENCE [LARGE SCALE GENOMIC DNA]</scope>
    <source>
        <strain evidence="2">Indian</strain>
    </source>
</reference>
<accession>A0A182YEI4</accession>
<dbReference type="STRING" id="30069.A0A182YEI4"/>
<protein>
    <submittedName>
        <fullName evidence="1">Uncharacterized protein</fullName>
    </submittedName>
</protein>
<reference evidence="1" key="2">
    <citation type="submission" date="2020-05" db="UniProtKB">
        <authorList>
            <consortium name="EnsemblMetazoa"/>
        </authorList>
    </citation>
    <scope>IDENTIFICATION</scope>
    <source>
        <strain evidence="1">Indian</strain>
    </source>
</reference>
<dbReference type="GO" id="GO:0035317">
    <property type="term" value="P:imaginal disc-derived wing hair organization"/>
    <property type="evidence" value="ECO:0007669"/>
    <property type="project" value="TreeGrafter"/>
</dbReference>
<keyword evidence="2" id="KW-1185">Reference proteome</keyword>
<dbReference type="EnsemblMetazoa" id="ASTEI06870-RA">
    <property type="protein sequence ID" value="ASTEI06870-PA"/>
    <property type="gene ID" value="ASTEI06870"/>
</dbReference>
<sequence length="67" mass="7613">MAMKWKVLERHRHGDNPNKRTINVSNECTLAPFISGSSSEKIPFVFLPHRGQIVHPSREIGFPAELC</sequence>
<name>A0A182YEI4_ANOST</name>
<dbReference type="VEuPathDB" id="VectorBase:ASTEI20_037381"/>
<dbReference type="PANTHER" id="PTHR39387:SF1">
    <property type="entry name" value="SHAVENOID, ISOFORM B"/>
    <property type="match status" value="1"/>
</dbReference>
<dbReference type="VEuPathDB" id="VectorBase:ASTEI06870"/>
<proteinExistence type="predicted"/>
<organism evidence="1 2">
    <name type="scientific">Anopheles stephensi</name>
    <name type="common">Indo-Pakistan malaria mosquito</name>
    <dbReference type="NCBI Taxonomy" id="30069"/>
    <lineage>
        <taxon>Eukaryota</taxon>
        <taxon>Metazoa</taxon>
        <taxon>Ecdysozoa</taxon>
        <taxon>Arthropoda</taxon>
        <taxon>Hexapoda</taxon>
        <taxon>Insecta</taxon>
        <taxon>Pterygota</taxon>
        <taxon>Neoptera</taxon>
        <taxon>Endopterygota</taxon>
        <taxon>Diptera</taxon>
        <taxon>Nematocera</taxon>
        <taxon>Culicoidea</taxon>
        <taxon>Culicidae</taxon>
        <taxon>Anophelinae</taxon>
        <taxon>Anopheles</taxon>
    </lineage>
</organism>
<dbReference type="PANTHER" id="PTHR39387">
    <property type="entry name" value="SHAVENOID, ISOFORM B"/>
    <property type="match status" value="1"/>
</dbReference>